<feature type="compositionally biased region" description="Polar residues" evidence="6">
    <location>
        <begin position="712"/>
        <end position="722"/>
    </location>
</feature>
<feature type="region of interest" description="Disordered" evidence="6">
    <location>
        <begin position="314"/>
        <end position="358"/>
    </location>
</feature>
<name>A0A7S3V6J5_9STRA</name>
<accession>A0A7S3V6J5</accession>
<sequence length="722" mass="79150">MGQAQSELKEDIVGPTNDGTIDSGPSNINTAHLSGRQAKTTTTSCSGNNAETRTPPPIKTTNNNRGFLSKSSNADSKLNTDVNIARNRNNVASTKMNPSKVRGTGMKADQSNISTSATSSDKRTAMTRKGMTNSKGTSTSRTSTTTNGVSSNHKRKAAQNKRWFRFGRRSNGGRAKQGSITTTGLTLNLDEDHNMLLFVPYKHRALQEKRERGRKGKKVTCRGGAMSSKIVVDLQNGNAKSSLGERVKAKKGQKNVIRKYDETNDSSTTKIIVKDVLEVRKTYSMSLKGRVDSTIDPTIVSGTQIFVTRYDHKKKAHQTSGGNVHNSGAFPSESAPQDRYVSLPPSREHYAAGPPLSPPGGFVQVRDFGGLYVTKSSYTSDEKLEELLKVCKTKLGFSKNQQQQRLESGSSNSLQNLHITKKANTPITGQDGNQNDGTLHGEAVTNIATIDAEGEIFSSSSAAPRLYDLSGNSRKLAKVFSAVVPRGIGKEIFLPEAVLSTPVPPVDDIICIDAEHQIYVCDIGLTSAQCDFIIDTTERCSRGTYAAYTYAKQTLGCRDYDELSTLCEWPVMRAYSSICEHLEGKIDVANHPKKTLVLDDREPHLVKYDTSKKERQKLDMHTDKSDWTFIIALSEGNGGDYDGGGTYMESIDSTIHLQRGHALIFPGKRRHRGQKIINGCRFLLVGFLVEKKEPGQADDDEKEEGEDKDTSSHIQTYVNSVF</sequence>
<feature type="compositionally biased region" description="Polar residues" evidence="6">
    <location>
        <begin position="59"/>
        <end position="75"/>
    </location>
</feature>
<dbReference type="GO" id="GO:0031418">
    <property type="term" value="F:L-ascorbic acid binding"/>
    <property type="evidence" value="ECO:0007669"/>
    <property type="project" value="InterPro"/>
</dbReference>
<dbReference type="GO" id="GO:0005506">
    <property type="term" value="F:iron ion binding"/>
    <property type="evidence" value="ECO:0007669"/>
    <property type="project" value="InterPro"/>
</dbReference>
<evidence type="ECO:0000256" key="1">
    <source>
        <dbReference type="ARBA" id="ARBA00001961"/>
    </source>
</evidence>
<evidence type="ECO:0000256" key="4">
    <source>
        <dbReference type="ARBA" id="ARBA00023002"/>
    </source>
</evidence>
<keyword evidence="4" id="KW-0560">Oxidoreductase</keyword>
<dbReference type="PROSITE" id="PS51471">
    <property type="entry name" value="FE2OG_OXY"/>
    <property type="match status" value="1"/>
</dbReference>
<feature type="domain" description="Fe2OG dioxygenase" evidence="7">
    <location>
        <begin position="593"/>
        <end position="690"/>
    </location>
</feature>
<evidence type="ECO:0000256" key="6">
    <source>
        <dbReference type="SAM" id="MobiDB-lite"/>
    </source>
</evidence>
<evidence type="ECO:0000259" key="7">
    <source>
        <dbReference type="PROSITE" id="PS51471"/>
    </source>
</evidence>
<feature type="compositionally biased region" description="Polar residues" evidence="6">
    <location>
        <begin position="109"/>
        <end position="119"/>
    </location>
</feature>
<dbReference type="Gene3D" id="2.60.120.620">
    <property type="entry name" value="q2cbj1_9rhob like domain"/>
    <property type="match status" value="1"/>
</dbReference>
<feature type="compositionally biased region" description="Polar residues" evidence="6">
    <location>
        <begin position="17"/>
        <end position="52"/>
    </location>
</feature>
<feature type="compositionally biased region" description="Low complexity" evidence="6">
    <location>
        <begin position="132"/>
        <end position="151"/>
    </location>
</feature>
<keyword evidence="3" id="KW-0223">Dioxygenase</keyword>
<dbReference type="GO" id="GO:0016705">
    <property type="term" value="F:oxidoreductase activity, acting on paired donors, with incorporation or reduction of molecular oxygen"/>
    <property type="evidence" value="ECO:0007669"/>
    <property type="project" value="InterPro"/>
</dbReference>
<proteinExistence type="predicted"/>
<organism evidence="8">
    <name type="scientific">Chaetoceros debilis</name>
    <dbReference type="NCBI Taxonomy" id="122233"/>
    <lineage>
        <taxon>Eukaryota</taxon>
        <taxon>Sar</taxon>
        <taxon>Stramenopiles</taxon>
        <taxon>Ochrophyta</taxon>
        <taxon>Bacillariophyta</taxon>
        <taxon>Coscinodiscophyceae</taxon>
        <taxon>Chaetocerotophycidae</taxon>
        <taxon>Chaetocerotales</taxon>
        <taxon>Chaetocerotaceae</taxon>
        <taxon>Chaetoceros</taxon>
    </lineage>
</organism>
<dbReference type="AlphaFoldDB" id="A0A7S3V6J5"/>
<feature type="region of interest" description="Disordered" evidence="6">
    <location>
        <begin position="1"/>
        <end position="75"/>
    </location>
</feature>
<evidence type="ECO:0000313" key="8">
    <source>
        <dbReference type="EMBL" id="CAE0460138.1"/>
    </source>
</evidence>
<evidence type="ECO:0000256" key="2">
    <source>
        <dbReference type="ARBA" id="ARBA00022723"/>
    </source>
</evidence>
<comment type="cofactor">
    <cofactor evidence="1">
        <name>L-ascorbate</name>
        <dbReference type="ChEBI" id="CHEBI:38290"/>
    </cofactor>
</comment>
<keyword evidence="2" id="KW-0479">Metal-binding</keyword>
<dbReference type="GO" id="GO:0051213">
    <property type="term" value="F:dioxygenase activity"/>
    <property type="evidence" value="ECO:0007669"/>
    <property type="project" value="UniProtKB-KW"/>
</dbReference>
<keyword evidence="5" id="KW-0408">Iron</keyword>
<feature type="region of interest" description="Disordered" evidence="6">
    <location>
        <begin position="94"/>
        <end position="158"/>
    </location>
</feature>
<reference evidence="8" key="1">
    <citation type="submission" date="2021-01" db="EMBL/GenBank/DDBJ databases">
        <authorList>
            <person name="Corre E."/>
            <person name="Pelletier E."/>
            <person name="Niang G."/>
            <person name="Scheremetjew M."/>
            <person name="Finn R."/>
            <person name="Kale V."/>
            <person name="Holt S."/>
            <person name="Cochrane G."/>
            <person name="Meng A."/>
            <person name="Brown T."/>
            <person name="Cohen L."/>
        </authorList>
    </citation>
    <scope>NUCLEOTIDE SEQUENCE</scope>
    <source>
        <strain evidence="8">MM31A-1</strain>
    </source>
</reference>
<dbReference type="SMART" id="SM00702">
    <property type="entry name" value="P4Hc"/>
    <property type="match status" value="1"/>
</dbReference>
<protein>
    <recommendedName>
        <fullName evidence="7">Fe2OG dioxygenase domain-containing protein</fullName>
    </recommendedName>
</protein>
<feature type="region of interest" description="Disordered" evidence="6">
    <location>
        <begin position="694"/>
        <end position="722"/>
    </location>
</feature>
<dbReference type="InterPro" id="IPR006620">
    <property type="entry name" value="Pro_4_hyd_alph"/>
</dbReference>
<evidence type="ECO:0000256" key="5">
    <source>
        <dbReference type="ARBA" id="ARBA00023004"/>
    </source>
</evidence>
<dbReference type="InterPro" id="IPR005123">
    <property type="entry name" value="Oxoglu/Fe-dep_dioxygenase_dom"/>
</dbReference>
<gene>
    <name evidence="8" type="ORF">CDEB00056_LOCUS4979</name>
</gene>
<feature type="compositionally biased region" description="Acidic residues" evidence="6">
    <location>
        <begin position="696"/>
        <end position="707"/>
    </location>
</feature>
<evidence type="ECO:0000256" key="3">
    <source>
        <dbReference type="ARBA" id="ARBA00022964"/>
    </source>
</evidence>
<dbReference type="EMBL" id="HBIO01006756">
    <property type="protein sequence ID" value="CAE0460138.1"/>
    <property type="molecule type" value="Transcribed_RNA"/>
</dbReference>